<dbReference type="EMBL" id="JACHWR010000002">
    <property type="protein sequence ID" value="MBB3043337.1"/>
    <property type="molecule type" value="Genomic_DNA"/>
</dbReference>
<evidence type="ECO:0000256" key="1">
    <source>
        <dbReference type="SAM" id="MobiDB-lite"/>
    </source>
</evidence>
<dbReference type="AlphaFoldDB" id="A0A7W4Z1Y5"/>
<feature type="region of interest" description="Disordered" evidence="1">
    <location>
        <begin position="104"/>
        <end position="164"/>
    </location>
</feature>
<keyword evidence="3" id="KW-1185">Reference proteome</keyword>
<accession>A0A7W4Z1Y5</accession>
<dbReference type="RefSeq" id="WP_183593198.1">
    <property type="nucleotide sequence ID" value="NZ_JACHWR010000002.1"/>
</dbReference>
<sequence length="164" mass="17624">MTNALPNDATWTDYLNAHGGPEAPGWWVTLRWFADSVHPRPEVVGPYSSYEQAVAAMQDSPLIDGFAEDTNRNEWLDDVYVATDPASIAKMCADYGHRVTLIDPGDPSHFGDPDPTPPRNAASVTARRGLLQAGALHPPGSDESRPDAEGVAEPGDRPPSPPGR</sequence>
<evidence type="ECO:0000313" key="2">
    <source>
        <dbReference type="EMBL" id="MBB3043337.1"/>
    </source>
</evidence>
<reference evidence="2 3" key="1">
    <citation type="submission" date="2020-08" db="EMBL/GenBank/DDBJ databases">
        <title>Sequencing the genomes of 1000 actinobacteria strains.</title>
        <authorList>
            <person name="Klenk H.-P."/>
        </authorList>
    </citation>
    <scope>NUCLEOTIDE SEQUENCE [LARGE SCALE GENOMIC DNA]</scope>
    <source>
        <strain evidence="2 3">DSM 105498</strain>
    </source>
</reference>
<evidence type="ECO:0000313" key="3">
    <source>
        <dbReference type="Proteomes" id="UP000589626"/>
    </source>
</evidence>
<protein>
    <submittedName>
        <fullName evidence="2">Uncharacterized protein</fullName>
    </submittedName>
</protein>
<organism evidence="2 3">
    <name type="scientific">Nocardioides soli</name>
    <dbReference type="NCBI Taxonomy" id="1036020"/>
    <lineage>
        <taxon>Bacteria</taxon>
        <taxon>Bacillati</taxon>
        <taxon>Actinomycetota</taxon>
        <taxon>Actinomycetes</taxon>
        <taxon>Propionibacteriales</taxon>
        <taxon>Nocardioidaceae</taxon>
        <taxon>Nocardioides</taxon>
    </lineage>
</organism>
<proteinExistence type="predicted"/>
<dbReference type="Proteomes" id="UP000589626">
    <property type="component" value="Unassembled WGS sequence"/>
</dbReference>
<comment type="caution">
    <text evidence="2">The sequence shown here is derived from an EMBL/GenBank/DDBJ whole genome shotgun (WGS) entry which is preliminary data.</text>
</comment>
<gene>
    <name evidence="2" type="ORF">FHU40_003155</name>
</gene>
<name>A0A7W4Z1Y5_9ACTN</name>